<keyword evidence="3" id="KW-0862">Zinc</keyword>
<dbReference type="InterPro" id="IPR011992">
    <property type="entry name" value="EF-hand-dom_pair"/>
</dbReference>
<dbReference type="AlphaFoldDB" id="A0AA88DJZ9"/>
<evidence type="ECO:0000256" key="3">
    <source>
        <dbReference type="ARBA" id="ARBA00022833"/>
    </source>
</evidence>
<evidence type="ECO:0000256" key="4">
    <source>
        <dbReference type="ARBA" id="ARBA00022837"/>
    </source>
</evidence>
<dbReference type="InterPro" id="IPR002048">
    <property type="entry name" value="EF_hand_dom"/>
</dbReference>
<dbReference type="InterPro" id="IPR018247">
    <property type="entry name" value="EF_Hand_1_Ca_BS"/>
</dbReference>
<dbReference type="Proteomes" id="UP001187192">
    <property type="component" value="Unassembled WGS sequence"/>
</dbReference>
<feature type="domain" description="EF-hand" evidence="5">
    <location>
        <begin position="58"/>
        <end position="86"/>
    </location>
</feature>
<keyword evidence="2" id="KW-0863">Zinc-finger</keyword>
<dbReference type="GO" id="GO:0005509">
    <property type="term" value="F:calcium ion binding"/>
    <property type="evidence" value="ECO:0007669"/>
    <property type="project" value="InterPro"/>
</dbReference>
<keyword evidence="4" id="KW-0106">Calcium</keyword>
<dbReference type="PROSITE" id="PS00018">
    <property type="entry name" value="EF_HAND_1"/>
    <property type="match status" value="2"/>
</dbReference>
<dbReference type="Gene3D" id="1.10.238.10">
    <property type="entry name" value="EF-hand"/>
    <property type="match status" value="1"/>
</dbReference>
<feature type="domain" description="EF-hand" evidence="5">
    <location>
        <begin position="18"/>
        <end position="53"/>
    </location>
</feature>
<dbReference type="Gene3D" id="3.30.60.90">
    <property type="match status" value="1"/>
</dbReference>
<feature type="non-terminal residue" evidence="6">
    <location>
        <position position="154"/>
    </location>
</feature>
<evidence type="ECO:0000313" key="7">
    <source>
        <dbReference type="Proteomes" id="UP001187192"/>
    </source>
</evidence>
<reference evidence="6" key="1">
    <citation type="submission" date="2023-07" db="EMBL/GenBank/DDBJ databases">
        <title>draft genome sequence of fig (Ficus carica).</title>
        <authorList>
            <person name="Takahashi T."/>
            <person name="Nishimura K."/>
        </authorList>
    </citation>
    <scope>NUCLEOTIDE SEQUENCE</scope>
</reference>
<comment type="caution">
    <text evidence="6">The sequence shown here is derived from an EMBL/GenBank/DDBJ whole genome shotgun (WGS) entry which is preliminary data.</text>
</comment>
<dbReference type="EMBL" id="BTGU01000046">
    <property type="protein sequence ID" value="GMN53304.1"/>
    <property type="molecule type" value="Genomic_DNA"/>
</dbReference>
<protein>
    <recommendedName>
        <fullName evidence="5">EF-hand domain-containing protein</fullName>
    </recommendedName>
</protein>
<gene>
    <name evidence="6" type="ORF">TIFTF001_022460</name>
</gene>
<evidence type="ECO:0000313" key="6">
    <source>
        <dbReference type="EMBL" id="GMN53304.1"/>
    </source>
</evidence>
<sequence>MEDLRRAAVAYYNNSSPEIQDMAWNFFKSMDTDGNDHISMAEFSQFLHGNGYHWVDHNWFRHLDANHDGHLDFSEVLTFYYVLKTRGVSCAKCSIQLLGLYFTCVDCFDAGHAFDLCSNCYSNCDFQHHQNALFLDSYVLLRSKLGLRGEDVNL</sequence>
<keyword evidence="1" id="KW-0479">Metal-binding</keyword>
<keyword evidence="7" id="KW-1185">Reference proteome</keyword>
<organism evidence="6 7">
    <name type="scientific">Ficus carica</name>
    <name type="common">Common fig</name>
    <dbReference type="NCBI Taxonomy" id="3494"/>
    <lineage>
        <taxon>Eukaryota</taxon>
        <taxon>Viridiplantae</taxon>
        <taxon>Streptophyta</taxon>
        <taxon>Embryophyta</taxon>
        <taxon>Tracheophyta</taxon>
        <taxon>Spermatophyta</taxon>
        <taxon>Magnoliopsida</taxon>
        <taxon>eudicotyledons</taxon>
        <taxon>Gunneridae</taxon>
        <taxon>Pentapetalae</taxon>
        <taxon>rosids</taxon>
        <taxon>fabids</taxon>
        <taxon>Rosales</taxon>
        <taxon>Moraceae</taxon>
        <taxon>Ficeae</taxon>
        <taxon>Ficus</taxon>
    </lineage>
</organism>
<dbReference type="InterPro" id="IPR043145">
    <property type="entry name" value="Znf_ZZ_sf"/>
</dbReference>
<dbReference type="Pfam" id="PF13499">
    <property type="entry name" value="EF-hand_7"/>
    <property type="match status" value="1"/>
</dbReference>
<proteinExistence type="predicted"/>
<dbReference type="PROSITE" id="PS50222">
    <property type="entry name" value="EF_HAND_2"/>
    <property type="match status" value="2"/>
</dbReference>
<accession>A0AA88DJZ9</accession>
<dbReference type="SUPFAM" id="SSF47473">
    <property type="entry name" value="EF-hand"/>
    <property type="match status" value="1"/>
</dbReference>
<evidence type="ECO:0000256" key="2">
    <source>
        <dbReference type="ARBA" id="ARBA00022771"/>
    </source>
</evidence>
<name>A0AA88DJZ9_FICCA</name>
<dbReference type="GO" id="GO:0008270">
    <property type="term" value="F:zinc ion binding"/>
    <property type="evidence" value="ECO:0007669"/>
    <property type="project" value="UniProtKB-KW"/>
</dbReference>
<evidence type="ECO:0000256" key="1">
    <source>
        <dbReference type="ARBA" id="ARBA00022723"/>
    </source>
</evidence>
<dbReference type="CDD" id="cd00051">
    <property type="entry name" value="EFh"/>
    <property type="match status" value="1"/>
</dbReference>
<dbReference type="SUPFAM" id="SSF57850">
    <property type="entry name" value="RING/U-box"/>
    <property type="match status" value="1"/>
</dbReference>
<evidence type="ECO:0000259" key="5">
    <source>
        <dbReference type="PROSITE" id="PS50222"/>
    </source>
</evidence>